<reference evidence="3 4" key="1">
    <citation type="submission" date="2018-09" db="EMBL/GenBank/DDBJ databases">
        <title>Whole genome based analysis of evolution and adaptive divergence in Indian and Brazilian strains of Azospirillum brasilense.</title>
        <authorList>
            <person name="Singh C."/>
            <person name="Tripathi A.K."/>
        </authorList>
    </citation>
    <scope>NUCLEOTIDE SEQUENCE [LARGE SCALE GENOMIC DNA]</scope>
    <source>
        <strain evidence="3 4">MTCC4036</strain>
        <plasmid evidence="3 4">p6</plasmid>
    </source>
</reference>
<geneLocation type="plasmid" evidence="3 4">
    <name>p6</name>
</geneLocation>
<dbReference type="CDD" id="cd00093">
    <property type="entry name" value="HTH_XRE"/>
    <property type="match status" value="1"/>
</dbReference>
<dbReference type="InterPro" id="IPR010982">
    <property type="entry name" value="Lambda_DNA-bd_dom_sf"/>
</dbReference>
<dbReference type="SUPFAM" id="SSF47413">
    <property type="entry name" value="lambda repressor-like DNA-binding domains"/>
    <property type="match status" value="1"/>
</dbReference>
<dbReference type="PROSITE" id="PS50943">
    <property type="entry name" value="HTH_CROC1"/>
    <property type="match status" value="1"/>
</dbReference>
<dbReference type="PANTHER" id="PTHR46797:SF1">
    <property type="entry name" value="METHYLPHOSPHONATE SYNTHASE"/>
    <property type="match status" value="1"/>
</dbReference>
<dbReference type="GO" id="GO:0003700">
    <property type="term" value="F:DNA-binding transcription factor activity"/>
    <property type="evidence" value="ECO:0007669"/>
    <property type="project" value="TreeGrafter"/>
</dbReference>
<dbReference type="InterPro" id="IPR001387">
    <property type="entry name" value="Cro/C1-type_HTH"/>
</dbReference>
<evidence type="ECO:0000259" key="2">
    <source>
        <dbReference type="PROSITE" id="PS50943"/>
    </source>
</evidence>
<dbReference type="GO" id="GO:0003677">
    <property type="term" value="F:DNA binding"/>
    <property type="evidence" value="ECO:0007669"/>
    <property type="project" value="UniProtKB-KW"/>
</dbReference>
<feature type="domain" description="HTH cro/C1-type" evidence="2">
    <location>
        <begin position="44"/>
        <end position="99"/>
    </location>
</feature>
<evidence type="ECO:0000256" key="1">
    <source>
        <dbReference type="ARBA" id="ARBA00023125"/>
    </source>
</evidence>
<dbReference type="PANTHER" id="PTHR46797">
    <property type="entry name" value="HTH-TYPE TRANSCRIPTIONAL REGULATOR"/>
    <property type="match status" value="1"/>
</dbReference>
<protein>
    <submittedName>
        <fullName evidence="3">XRE family transcriptional regulator</fullName>
    </submittedName>
</protein>
<dbReference type="Pfam" id="PF01381">
    <property type="entry name" value="HTH_3"/>
    <property type="match status" value="1"/>
</dbReference>
<sequence length="157" mass="17702">MSVTLPSLQHEFKPEVAKASTDAKLQPWQLVAMSDEQQIAGARLKALREAKGWSQEKLAQESGLGDKTLMSKMERGLIRLNDIKLRRLSQALGCTPGDLLADESYEPAPPHKDEDEALFNEARQVMSDTELDDVRRYLRMRIEIARARQSSPPSRKS</sequence>
<dbReference type="GO" id="GO:0005829">
    <property type="term" value="C:cytosol"/>
    <property type="evidence" value="ECO:0007669"/>
    <property type="project" value="TreeGrafter"/>
</dbReference>
<gene>
    <name evidence="3" type="ORF">D3867_36200</name>
</gene>
<dbReference type="InterPro" id="IPR050807">
    <property type="entry name" value="TransReg_Diox_bact_type"/>
</dbReference>
<keyword evidence="3" id="KW-0614">Plasmid</keyword>
<name>A0A4D8QAD9_AZOBR</name>
<organism evidence="3 4">
    <name type="scientific">Azospirillum brasilense</name>
    <dbReference type="NCBI Taxonomy" id="192"/>
    <lineage>
        <taxon>Bacteria</taxon>
        <taxon>Pseudomonadati</taxon>
        <taxon>Pseudomonadota</taxon>
        <taxon>Alphaproteobacteria</taxon>
        <taxon>Rhodospirillales</taxon>
        <taxon>Azospirillaceae</taxon>
        <taxon>Azospirillum</taxon>
    </lineage>
</organism>
<keyword evidence="1" id="KW-0238">DNA-binding</keyword>
<dbReference type="AlphaFoldDB" id="A0A4D8QAD9"/>
<dbReference type="Proteomes" id="UP000298596">
    <property type="component" value="Plasmid p6"/>
</dbReference>
<evidence type="ECO:0000313" key="4">
    <source>
        <dbReference type="Proteomes" id="UP000298596"/>
    </source>
</evidence>
<dbReference type="Gene3D" id="1.10.260.40">
    <property type="entry name" value="lambda repressor-like DNA-binding domains"/>
    <property type="match status" value="1"/>
</dbReference>
<dbReference type="EMBL" id="CP032336">
    <property type="protein sequence ID" value="QCO07325.1"/>
    <property type="molecule type" value="Genomic_DNA"/>
</dbReference>
<dbReference type="SMART" id="SM00530">
    <property type="entry name" value="HTH_XRE"/>
    <property type="match status" value="1"/>
</dbReference>
<accession>A0A4D8QAD9</accession>
<proteinExistence type="predicted"/>
<evidence type="ECO:0000313" key="3">
    <source>
        <dbReference type="EMBL" id="QCO07325.1"/>
    </source>
</evidence>